<proteinExistence type="predicted"/>
<dbReference type="Proteomes" id="UP000293434">
    <property type="component" value="Unassembled WGS sequence"/>
</dbReference>
<organism evidence="1 2">
    <name type="scientific">Staphylococcus aureus</name>
    <dbReference type="NCBI Taxonomy" id="1280"/>
    <lineage>
        <taxon>Bacteria</taxon>
        <taxon>Bacillati</taxon>
        <taxon>Bacillota</taxon>
        <taxon>Bacilli</taxon>
        <taxon>Bacillales</taxon>
        <taxon>Staphylococcaceae</taxon>
        <taxon>Staphylococcus</taxon>
    </lineage>
</organism>
<evidence type="ECO:0000313" key="1">
    <source>
        <dbReference type="EMBL" id="RZH90110.1"/>
    </source>
</evidence>
<gene>
    <name evidence="1" type="ORF">EIG94_15310</name>
</gene>
<accession>A0AB74DZ05</accession>
<feature type="non-terminal residue" evidence="1">
    <location>
        <position position="106"/>
    </location>
</feature>
<evidence type="ECO:0000313" key="2">
    <source>
        <dbReference type="Proteomes" id="UP000293434"/>
    </source>
</evidence>
<protein>
    <submittedName>
        <fullName evidence="1">Multicopper oxidase family protein</fullName>
    </submittedName>
</protein>
<sequence length="106" mass="10712">MPELATSGNAFDKRRFSRRGFLGAGIASGFALAACASKPTASGAAGMTAAIDAAEAARPHSGRTVTATLTPQPARIDLGGPIVSTLTYCHTIPGPMIRATVGDEIV</sequence>
<dbReference type="InterPro" id="IPR006311">
    <property type="entry name" value="TAT_signal"/>
</dbReference>
<reference evidence="1 2" key="1">
    <citation type="submission" date="2018-11" db="EMBL/GenBank/DDBJ databases">
        <title>Genomic profiling of Staphylococcus species from a Poultry farm system in KwaZulu-Natal, South Africa.</title>
        <authorList>
            <person name="Amoako D.G."/>
            <person name="Somboro A.M."/>
            <person name="Abia A.L.K."/>
            <person name="Bester L.A."/>
            <person name="Essack S.Y."/>
        </authorList>
    </citation>
    <scope>NUCLEOTIDE SEQUENCE [LARGE SCALE GENOMIC DNA]</scope>
    <source>
        <strain evidence="1 2">SA9</strain>
    </source>
</reference>
<dbReference type="AlphaFoldDB" id="A0AB74DZ05"/>
<name>A0AB74DZ05_STAAU</name>
<dbReference type="InterPro" id="IPR008972">
    <property type="entry name" value="Cupredoxin"/>
</dbReference>
<dbReference type="Gene3D" id="2.60.40.420">
    <property type="entry name" value="Cupredoxins - blue copper proteins"/>
    <property type="match status" value="1"/>
</dbReference>
<dbReference type="EMBL" id="RQTC01000421">
    <property type="protein sequence ID" value="RZH90110.1"/>
    <property type="molecule type" value="Genomic_DNA"/>
</dbReference>
<dbReference type="PROSITE" id="PS51318">
    <property type="entry name" value="TAT"/>
    <property type="match status" value="1"/>
</dbReference>
<comment type="caution">
    <text evidence="1">The sequence shown here is derived from an EMBL/GenBank/DDBJ whole genome shotgun (WGS) entry which is preliminary data.</text>
</comment>